<dbReference type="PROSITE" id="PS51186">
    <property type="entry name" value="GNAT"/>
    <property type="match status" value="1"/>
</dbReference>
<evidence type="ECO:0000313" key="2">
    <source>
        <dbReference type="EMBL" id="MTH55016.1"/>
    </source>
</evidence>
<dbReference type="PANTHER" id="PTHR47237:SF2">
    <property type="entry name" value="BLL4206 PROTEIN"/>
    <property type="match status" value="1"/>
</dbReference>
<dbReference type="OrthoDB" id="8453373at2"/>
<protein>
    <submittedName>
        <fullName evidence="2">GNAT family N-acetyltransferase</fullName>
    </submittedName>
</protein>
<dbReference type="CDD" id="cd04301">
    <property type="entry name" value="NAT_SF"/>
    <property type="match status" value="1"/>
</dbReference>
<dbReference type="AlphaFoldDB" id="A0A7X2S895"/>
<proteinExistence type="predicted"/>
<name>A0A7X2S895_9BACI</name>
<feature type="domain" description="N-acetyltransferase" evidence="1">
    <location>
        <begin position="24"/>
        <end position="157"/>
    </location>
</feature>
<dbReference type="InterPro" id="IPR052729">
    <property type="entry name" value="Acyl/Acetyltrans_Enzymes"/>
</dbReference>
<dbReference type="Gene3D" id="3.40.630.30">
    <property type="match status" value="1"/>
</dbReference>
<keyword evidence="3" id="KW-1185">Reference proteome</keyword>
<organism evidence="2 3">
    <name type="scientific">Metabacillus mangrovi</name>
    <dbReference type="NCBI Taxonomy" id="1491830"/>
    <lineage>
        <taxon>Bacteria</taxon>
        <taxon>Bacillati</taxon>
        <taxon>Bacillota</taxon>
        <taxon>Bacilli</taxon>
        <taxon>Bacillales</taxon>
        <taxon>Bacillaceae</taxon>
        <taxon>Metabacillus</taxon>
    </lineage>
</organism>
<dbReference type="Proteomes" id="UP000434639">
    <property type="component" value="Unassembled WGS sequence"/>
</dbReference>
<evidence type="ECO:0000259" key="1">
    <source>
        <dbReference type="PROSITE" id="PS51186"/>
    </source>
</evidence>
<dbReference type="Pfam" id="PF13508">
    <property type="entry name" value="Acetyltransf_7"/>
    <property type="match status" value="1"/>
</dbReference>
<dbReference type="EMBL" id="WMIB01000021">
    <property type="protein sequence ID" value="MTH55016.1"/>
    <property type="molecule type" value="Genomic_DNA"/>
</dbReference>
<dbReference type="Gene3D" id="3.40.630.90">
    <property type="match status" value="1"/>
</dbReference>
<gene>
    <name evidence="2" type="ORF">GKZ89_16555</name>
</gene>
<accession>A0A7X2S895</accession>
<dbReference type="GO" id="GO:0016747">
    <property type="term" value="F:acyltransferase activity, transferring groups other than amino-acyl groups"/>
    <property type="evidence" value="ECO:0007669"/>
    <property type="project" value="InterPro"/>
</dbReference>
<keyword evidence="2" id="KW-0808">Transferase</keyword>
<reference evidence="2 3" key="1">
    <citation type="journal article" date="2017" name="Int. J. Syst. Evol. Microbiol.">
        <title>Bacillus mangrovi sp. nov., isolated from a sediment sample from a mangrove forest.</title>
        <authorList>
            <person name="Gupta V."/>
            <person name="Singh P.K."/>
            <person name="Korpole S."/>
            <person name="Tanuku N.R.S."/>
            <person name="Pinnaka A.K."/>
        </authorList>
    </citation>
    <scope>NUCLEOTIDE SEQUENCE [LARGE SCALE GENOMIC DNA]</scope>
    <source>
        <strain evidence="2 3">KCTC 33872</strain>
    </source>
</reference>
<dbReference type="InterPro" id="IPR041496">
    <property type="entry name" value="YitH/HolE_GNAT"/>
</dbReference>
<comment type="caution">
    <text evidence="2">The sequence shown here is derived from an EMBL/GenBank/DDBJ whole genome shotgun (WGS) entry which is preliminary data.</text>
</comment>
<dbReference type="InterPro" id="IPR016181">
    <property type="entry name" value="Acyl_CoA_acyltransferase"/>
</dbReference>
<evidence type="ECO:0000313" key="3">
    <source>
        <dbReference type="Proteomes" id="UP000434639"/>
    </source>
</evidence>
<dbReference type="Pfam" id="PF18014">
    <property type="entry name" value="Acetyltransf_18"/>
    <property type="match status" value="1"/>
</dbReference>
<dbReference type="SUPFAM" id="SSF55729">
    <property type="entry name" value="Acyl-CoA N-acyltransferases (Nat)"/>
    <property type="match status" value="1"/>
</dbReference>
<sequence>MIKSVMDRIYRVCRVGVLDVMKTMSLQKLGNADIEGLVALSREAGWDYDEKELGTILSAGVITGHRNEMGKIISSAALLPYVKGAASIGMVIVSPEYRRLGLGEAVVKECMALAQNVPILLISTPEGRPLYEKLGFSEVRKIHKFLCDEYRPSRKASPYKIAVMKKDHLEEVYEADRLAFGTARRIFLSKRVEQSEKALVLKDMADRVVGFGLSIAGPENLILGPIVSFDQASAAALTHELAHSHNGTLRIDVPDGQQLFMDELIRCGFKKVSEPPVMIIHAKGMPERNGRLYGIAAQAFG</sequence>
<dbReference type="InterPro" id="IPR000182">
    <property type="entry name" value="GNAT_dom"/>
</dbReference>
<dbReference type="PANTHER" id="PTHR47237">
    <property type="entry name" value="SLL0310 PROTEIN"/>
    <property type="match status" value="1"/>
</dbReference>